<dbReference type="AlphaFoldDB" id="A0A9D4IDC2"/>
<evidence type="ECO:0000313" key="2">
    <source>
        <dbReference type="Proteomes" id="UP000828390"/>
    </source>
</evidence>
<keyword evidence="2" id="KW-1185">Reference proteome</keyword>
<gene>
    <name evidence="1" type="ORF">DPMN_170589</name>
</gene>
<dbReference type="EMBL" id="JAIWYP010000009">
    <property type="protein sequence ID" value="KAH3769339.1"/>
    <property type="molecule type" value="Genomic_DNA"/>
</dbReference>
<protein>
    <submittedName>
        <fullName evidence="1">Uncharacterized protein</fullName>
    </submittedName>
</protein>
<reference evidence="1" key="1">
    <citation type="journal article" date="2019" name="bioRxiv">
        <title>The Genome of the Zebra Mussel, Dreissena polymorpha: A Resource for Invasive Species Research.</title>
        <authorList>
            <person name="McCartney M.A."/>
            <person name="Auch B."/>
            <person name="Kono T."/>
            <person name="Mallez S."/>
            <person name="Zhang Y."/>
            <person name="Obille A."/>
            <person name="Becker A."/>
            <person name="Abrahante J.E."/>
            <person name="Garbe J."/>
            <person name="Badalamenti J.P."/>
            <person name="Herman A."/>
            <person name="Mangelson H."/>
            <person name="Liachko I."/>
            <person name="Sullivan S."/>
            <person name="Sone E.D."/>
            <person name="Koren S."/>
            <person name="Silverstein K.A.T."/>
            <person name="Beckman K.B."/>
            <person name="Gohl D.M."/>
        </authorList>
    </citation>
    <scope>NUCLEOTIDE SEQUENCE</scope>
    <source>
        <strain evidence="1">Duluth1</strain>
        <tissue evidence="1">Whole animal</tissue>
    </source>
</reference>
<evidence type="ECO:0000313" key="1">
    <source>
        <dbReference type="EMBL" id="KAH3769339.1"/>
    </source>
</evidence>
<reference evidence="1" key="2">
    <citation type="submission" date="2020-11" db="EMBL/GenBank/DDBJ databases">
        <authorList>
            <person name="McCartney M.A."/>
            <person name="Auch B."/>
            <person name="Kono T."/>
            <person name="Mallez S."/>
            <person name="Becker A."/>
            <person name="Gohl D.M."/>
            <person name="Silverstein K.A.T."/>
            <person name="Koren S."/>
            <person name="Bechman K.B."/>
            <person name="Herman A."/>
            <person name="Abrahante J.E."/>
            <person name="Garbe J."/>
        </authorList>
    </citation>
    <scope>NUCLEOTIDE SEQUENCE</scope>
    <source>
        <strain evidence="1">Duluth1</strain>
        <tissue evidence="1">Whole animal</tissue>
    </source>
</reference>
<accession>A0A9D4IDC2</accession>
<dbReference type="Proteomes" id="UP000828390">
    <property type="component" value="Unassembled WGS sequence"/>
</dbReference>
<proteinExistence type="predicted"/>
<organism evidence="1 2">
    <name type="scientific">Dreissena polymorpha</name>
    <name type="common">Zebra mussel</name>
    <name type="synonym">Mytilus polymorpha</name>
    <dbReference type="NCBI Taxonomy" id="45954"/>
    <lineage>
        <taxon>Eukaryota</taxon>
        <taxon>Metazoa</taxon>
        <taxon>Spiralia</taxon>
        <taxon>Lophotrochozoa</taxon>
        <taxon>Mollusca</taxon>
        <taxon>Bivalvia</taxon>
        <taxon>Autobranchia</taxon>
        <taxon>Heteroconchia</taxon>
        <taxon>Euheterodonta</taxon>
        <taxon>Imparidentia</taxon>
        <taxon>Neoheterodontei</taxon>
        <taxon>Myida</taxon>
        <taxon>Dreissenoidea</taxon>
        <taxon>Dreissenidae</taxon>
        <taxon>Dreissena</taxon>
    </lineage>
</organism>
<name>A0A9D4IDC2_DREPO</name>
<sequence>MGVSCMCPPVWETVWQRRTLSLGLPKVPRRSERLSGTVKDCLKVSCRCRDCIGTDADHL</sequence>
<comment type="caution">
    <text evidence="1">The sequence shown here is derived from an EMBL/GenBank/DDBJ whole genome shotgun (WGS) entry which is preliminary data.</text>
</comment>